<feature type="region of interest" description="Disordered" evidence="8">
    <location>
        <begin position="39"/>
        <end position="86"/>
    </location>
</feature>
<dbReference type="PANTHER" id="PTHR12013">
    <property type="entry name" value="SIGNAL RECOGNITION PARTICLE 14 KD PROTEIN"/>
    <property type="match status" value="1"/>
</dbReference>
<proteinExistence type="inferred from homology"/>
<evidence type="ECO:0000313" key="10">
    <source>
        <dbReference type="Proteomes" id="UP000018201"/>
    </source>
</evidence>
<dbReference type="AlphaFoldDB" id="U6H5U2"/>
<accession>U6H5U2</accession>
<keyword evidence="5 7" id="KW-0733">Signal recognition particle</keyword>
<dbReference type="Gene3D" id="3.30.720.10">
    <property type="entry name" value="Signal recognition particle alu RNA binding heterodimer, srp9/1"/>
    <property type="match status" value="1"/>
</dbReference>
<dbReference type="InterPro" id="IPR003210">
    <property type="entry name" value="Signal_recog_particle_SRP14"/>
</dbReference>
<dbReference type="GO" id="GO:0006614">
    <property type="term" value="P:SRP-dependent cotranslational protein targeting to membrane"/>
    <property type="evidence" value="ECO:0007669"/>
    <property type="project" value="UniProtKB-UniRule"/>
</dbReference>
<comment type="function">
    <text evidence="7">Component of the signal recognition particle (SRP) complex, a ribonucleoprotein complex that mediates the cotranslational targeting of secretory and membrane proteins to the endoplasmic reticulum (ER). SRP9 together with SRP14 and the Alu portion of the SRP RNA, constitutes the elongation arrest domain of SRP. The complex of SRP9 and SRP14 is required for SRP RNA binding.</text>
</comment>
<comment type="subunit">
    <text evidence="7">Heterodimer with SRP9; binds RNA as heterodimer. Component of a signal recognition particle (SRP) complex that consists of a 7SL RNA molecule of 300 nucleotides and six protein subunits: SRP72, SRP68, SRP54, SRP19, SRP14 and SRP9.</text>
</comment>
<feature type="compositionally biased region" description="Basic residues" evidence="8">
    <location>
        <begin position="154"/>
        <end position="164"/>
    </location>
</feature>
<organism evidence="9 10">
    <name type="scientific">Eimeria praecox</name>
    <dbReference type="NCBI Taxonomy" id="51316"/>
    <lineage>
        <taxon>Eukaryota</taxon>
        <taxon>Sar</taxon>
        <taxon>Alveolata</taxon>
        <taxon>Apicomplexa</taxon>
        <taxon>Conoidasida</taxon>
        <taxon>Coccidia</taxon>
        <taxon>Eucoccidiorida</taxon>
        <taxon>Eimeriorina</taxon>
        <taxon>Eimeriidae</taxon>
        <taxon>Eimeria</taxon>
    </lineage>
</organism>
<gene>
    <name evidence="9" type="ORF">EPH_0067460</name>
</gene>
<protein>
    <recommendedName>
        <fullName evidence="7">Signal recognition particle 14 kDa protein</fullName>
        <shortName evidence="7">SRP14</shortName>
    </recommendedName>
</protein>
<dbReference type="Pfam" id="PF02290">
    <property type="entry name" value="SRP14"/>
    <property type="match status" value="1"/>
</dbReference>
<dbReference type="Proteomes" id="UP000018201">
    <property type="component" value="Unassembled WGS sequence"/>
</dbReference>
<dbReference type="GO" id="GO:0005786">
    <property type="term" value="C:signal recognition particle, endoplasmic reticulum targeting"/>
    <property type="evidence" value="ECO:0007669"/>
    <property type="project" value="UniProtKB-UniRule"/>
</dbReference>
<dbReference type="GO" id="GO:0030942">
    <property type="term" value="F:endoplasmic reticulum signal peptide binding"/>
    <property type="evidence" value="ECO:0007669"/>
    <property type="project" value="UniProtKB-UniRule"/>
</dbReference>
<keyword evidence="3 7" id="KW-0963">Cytoplasm</keyword>
<evidence type="ECO:0000256" key="3">
    <source>
        <dbReference type="ARBA" id="ARBA00022490"/>
    </source>
</evidence>
<dbReference type="VEuPathDB" id="ToxoDB:EPH_0067460"/>
<evidence type="ECO:0000313" key="9">
    <source>
        <dbReference type="EMBL" id="CDI86044.1"/>
    </source>
</evidence>
<keyword evidence="6 7" id="KW-0687">Ribonucleoprotein</keyword>
<sequence length="174" mass="19746">MGLLGEAEFLEALRRLYEDSRNKDSGSVWVTFKRTFPEVGGSRGAKRRRKLESCEEKPEATPVGGSRGAKRRRKLESCEEKPEATPVCLVRATDGKKKISVQVQGERASAFSQQLMAVSRLYIDKVKPISPAAAKEKQQKKNQGKPKQQQQRKQSQKKKSKKHEKSNSLFKREM</sequence>
<dbReference type="GO" id="GO:0008312">
    <property type="term" value="F:7S RNA binding"/>
    <property type="evidence" value="ECO:0007669"/>
    <property type="project" value="UniProtKB-UniRule"/>
</dbReference>
<feature type="region of interest" description="Disordered" evidence="8">
    <location>
        <begin position="130"/>
        <end position="174"/>
    </location>
</feature>
<evidence type="ECO:0000256" key="1">
    <source>
        <dbReference type="ARBA" id="ARBA00004496"/>
    </source>
</evidence>
<evidence type="ECO:0000256" key="4">
    <source>
        <dbReference type="ARBA" id="ARBA00022884"/>
    </source>
</evidence>
<evidence type="ECO:0000256" key="8">
    <source>
        <dbReference type="SAM" id="MobiDB-lite"/>
    </source>
</evidence>
<dbReference type="SUPFAM" id="SSF54762">
    <property type="entry name" value="Signal recognition particle alu RNA binding heterodimer, SRP9/14"/>
    <property type="match status" value="1"/>
</dbReference>
<evidence type="ECO:0000256" key="2">
    <source>
        <dbReference type="ARBA" id="ARBA00010349"/>
    </source>
</evidence>
<reference evidence="9" key="2">
    <citation type="submission" date="2013-10" db="EMBL/GenBank/DDBJ databases">
        <authorList>
            <person name="Aslett M."/>
        </authorList>
    </citation>
    <scope>NUCLEOTIDE SEQUENCE [LARGE SCALE GENOMIC DNA]</scope>
    <source>
        <strain evidence="9">Houghton</strain>
    </source>
</reference>
<reference evidence="9" key="1">
    <citation type="submission" date="2013-10" db="EMBL/GenBank/DDBJ databases">
        <title>Genomic analysis of the causative agents of coccidiosis in chickens.</title>
        <authorList>
            <person name="Reid A.J."/>
            <person name="Blake D."/>
            <person name="Billington K."/>
            <person name="Browne H."/>
            <person name="Dunn M."/>
            <person name="Hung S."/>
            <person name="Kawahara F."/>
            <person name="Miranda-Saavedra D."/>
            <person name="Mourier T."/>
            <person name="Nagra H."/>
            <person name="Otto T.D."/>
            <person name="Rawlings N."/>
            <person name="Sanchez A."/>
            <person name="Sanders M."/>
            <person name="Subramaniam C."/>
            <person name="Tay Y."/>
            <person name="Dear P."/>
            <person name="Doerig C."/>
            <person name="Gruber A."/>
            <person name="Parkinson J."/>
            <person name="Shirley M."/>
            <person name="Wan K.L."/>
            <person name="Berriman M."/>
            <person name="Tomley F."/>
            <person name="Pain A."/>
        </authorList>
    </citation>
    <scope>NUCLEOTIDE SEQUENCE [LARGE SCALE GENOMIC DNA]</scope>
    <source>
        <strain evidence="9">Houghton</strain>
    </source>
</reference>
<evidence type="ECO:0000256" key="7">
    <source>
        <dbReference type="RuleBase" id="RU368100"/>
    </source>
</evidence>
<dbReference type="EMBL" id="HG694678">
    <property type="protein sequence ID" value="CDI86044.1"/>
    <property type="molecule type" value="Genomic_DNA"/>
</dbReference>
<evidence type="ECO:0000256" key="5">
    <source>
        <dbReference type="ARBA" id="ARBA00023135"/>
    </source>
</evidence>
<comment type="similarity">
    <text evidence="2 7">Belongs to the SRP14 family.</text>
</comment>
<name>U6H5U2_9EIME</name>
<dbReference type="OrthoDB" id="19209at2759"/>
<comment type="subcellular location">
    <subcellularLocation>
        <location evidence="1 7">Cytoplasm</location>
    </subcellularLocation>
</comment>
<keyword evidence="10" id="KW-1185">Reference proteome</keyword>
<keyword evidence="4 7" id="KW-0694">RNA-binding</keyword>
<evidence type="ECO:0000256" key="6">
    <source>
        <dbReference type="ARBA" id="ARBA00023274"/>
    </source>
</evidence>
<dbReference type="InterPro" id="IPR009018">
    <property type="entry name" value="Signal_recog_particle_SRP9/14"/>
</dbReference>